<protein>
    <submittedName>
        <fullName evidence="2">Beta-lactamase</fullName>
    </submittedName>
</protein>
<sequence length="387" mass="42043">MATVQGECDPEFQEVRHLFQHFLDSGEELGAAVAVNVDGRNVIDLWGGWADVDKTKPWEKDTIVNVYSTTKTVTSLAMLKLVDMGLVSVTDKVSQHWPEFAANGKENVEIRHLLSHSSGLSGWTDKMTIEDICDLELGTTKLAAQAPLWPPGTASGYHGYTFGHGPAEIIRRKTGLGLRDFLRREITGPLGADFHIGALEKDWPRVATLVPPPPFPAPTSPLSPITASVVLNPPLVPEQVLFSASPTWRKAEIGASNGHGNARSLVRLFTEVVLAEKGDADRIISKQTADLILDEQVRGNDLVLGGPICFGNGFALVGDGFGWLDSGLPKGRLASWNGYGGSEMIMDFDRHLTFAYTMNKMKIGSAHTEVVRAYLAAIYKTLGVEVQ</sequence>
<dbReference type="InterPro" id="IPR052907">
    <property type="entry name" value="Beta-lactamase/esterase"/>
</dbReference>
<comment type="caution">
    <text evidence="2">The sequence shown here is derived from an EMBL/GenBank/DDBJ whole genome shotgun (WGS) entry which is preliminary data.</text>
</comment>
<dbReference type="PANTHER" id="PTHR43319:SF3">
    <property type="entry name" value="BETA-LACTAMASE-RELATED DOMAIN-CONTAINING PROTEIN"/>
    <property type="match status" value="1"/>
</dbReference>
<dbReference type="EMBL" id="JAGPXD010000001">
    <property type="protein sequence ID" value="KAH7374459.1"/>
    <property type="molecule type" value="Genomic_DNA"/>
</dbReference>
<proteinExistence type="predicted"/>
<gene>
    <name evidence="2" type="ORF">B0T11DRAFT_268608</name>
</gene>
<dbReference type="Gene3D" id="3.40.710.10">
    <property type="entry name" value="DD-peptidase/beta-lactamase superfamily"/>
    <property type="match status" value="1"/>
</dbReference>
<name>A0A8K0TQK7_9PEZI</name>
<reference evidence="2" key="1">
    <citation type="journal article" date="2021" name="Nat. Commun.">
        <title>Genetic determinants of endophytism in the Arabidopsis root mycobiome.</title>
        <authorList>
            <person name="Mesny F."/>
            <person name="Miyauchi S."/>
            <person name="Thiergart T."/>
            <person name="Pickel B."/>
            <person name="Atanasova L."/>
            <person name="Karlsson M."/>
            <person name="Huettel B."/>
            <person name="Barry K.W."/>
            <person name="Haridas S."/>
            <person name="Chen C."/>
            <person name="Bauer D."/>
            <person name="Andreopoulos W."/>
            <person name="Pangilinan J."/>
            <person name="LaButti K."/>
            <person name="Riley R."/>
            <person name="Lipzen A."/>
            <person name="Clum A."/>
            <person name="Drula E."/>
            <person name="Henrissat B."/>
            <person name="Kohler A."/>
            <person name="Grigoriev I.V."/>
            <person name="Martin F.M."/>
            <person name="Hacquard S."/>
        </authorList>
    </citation>
    <scope>NUCLEOTIDE SEQUENCE</scope>
    <source>
        <strain evidence="2">MPI-CAGE-AT-0016</strain>
    </source>
</reference>
<dbReference type="Proteomes" id="UP000813385">
    <property type="component" value="Unassembled WGS sequence"/>
</dbReference>
<feature type="domain" description="Beta-lactamase-related" evidence="1">
    <location>
        <begin position="15"/>
        <end position="363"/>
    </location>
</feature>
<evidence type="ECO:0000313" key="3">
    <source>
        <dbReference type="Proteomes" id="UP000813385"/>
    </source>
</evidence>
<dbReference type="InterPro" id="IPR001466">
    <property type="entry name" value="Beta-lactam-related"/>
</dbReference>
<organism evidence="2 3">
    <name type="scientific">Plectosphaerella cucumerina</name>
    <dbReference type="NCBI Taxonomy" id="40658"/>
    <lineage>
        <taxon>Eukaryota</taxon>
        <taxon>Fungi</taxon>
        <taxon>Dikarya</taxon>
        <taxon>Ascomycota</taxon>
        <taxon>Pezizomycotina</taxon>
        <taxon>Sordariomycetes</taxon>
        <taxon>Hypocreomycetidae</taxon>
        <taxon>Glomerellales</taxon>
        <taxon>Plectosphaerellaceae</taxon>
        <taxon>Plectosphaerella</taxon>
    </lineage>
</organism>
<dbReference type="Pfam" id="PF00144">
    <property type="entry name" value="Beta-lactamase"/>
    <property type="match status" value="1"/>
</dbReference>
<dbReference type="OrthoDB" id="5946976at2759"/>
<accession>A0A8K0TQK7</accession>
<evidence type="ECO:0000259" key="1">
    <source>
        <dbReference type="Pfam" id="PF00144"/>
    </source>
</evidence>
<dbReference type="SUPFAM" id="SSF56601">
    <property type="entry name" value="beta-lactamase/transpeptidase-like"/>
    <property type="match status" value="1"/>
</dbReference>
<keyword evidence="3" id="KW-1185">Reference proteome</keyword>
<dbReference type="InterPro" id="IPR012338">
    <property type="entry name" value="Beta-lactam/transpept-like"/>
</dbReference>
<dbReference type="AlphaFoldDB" id="A0A8K0TQK7"/>
<dbReference type="PANTHER" id="PTHR43319">
    <property type="entry name" value="BETA-LACTAMASE-RELATED"/>
    <property type="match status" value="1"/>
</dbReference>
<evidence type="ECO:0000313" key="2">
    <source>
        <dbReference type="EMBL" id="KAH7374459.1"/>
    </source>
</evidence>